<dbReference type="InterPro" id="IPR051043">
    <property type="entry name" value="Sulfatase_Mod_Factor_Kinase"/>
</dbReference>
<dbReference type="GO" id="GO:0120147">
    <property type="term" value="F:formylglycine-generating oxidase activity"/>
    <property type="evidence" value="ECO:0007669"/>
    <property type="project" value="TreeGrafter"/>
</dbReference>
<accession>A0A6M0RME6</accession>
<dbReference type="PANTHER" id="PTHR23150:SF19">
    <property type="entry name" value="FORMYLGLYCINE-GENERATING ENZYME"/>
    <property type="match status" value="1"/>
</dbReference>
<dbReference type="SUPFAM" id="SSF56436">
    <property type="entry name" value="C-type lectin-like"/>
    <property type="match status" value="1"/>
</dbReference>
<gene>
    <name evidence="2" type="ORF">DXZ20_17355</name>
</gene>
<protein>
    <submittedName>
        <fullName evidence="2">Sulfatase-modifying factor protein</fullName>
    </submittedName>
</protein>
<dbReference type="Proteomes" id="UP000481033">
    <property type="component" value="Unassembled WGS sequence"/>
</dbReference>
<evidence type="ECO:0000259" key="1">
    <source>
        <dbReference type="Pfam" id="PF03781"/>
    </source>
</evidence>
<feature type="domain" description="Sulfatase-modifying factor enzyme-like" evidence="1">
    <location>
        <begin position="90"/>
        <end position="300"/>
    </location>
</feature>
<dbReference type="Gene3D" id="3.90.1580.10">
    <property type="entry name" value="paralog of FGE (formylglycine-generating enzyme)"/>
    <property type="match status" value="1"/>
</dbReference>
<dbReference type="AlphaFoldDB" id="A0A6M0RME6"/>
<organism evidence="2 3">
    <name type="scientific">Adonisia turfae CCMR0081</name>
    <dbReference type="NCBI Taxonomy" id="2292702"/>
    <lineage>
        <taxon>Bacteria</taxon>
        <taxon>Bacillati</taxon>
        <taxon>Cyanobacteriota</taxon>
        <taxon>Adonisia</taxon>
        <taxon>Adonisia turfae</taxon>
    </lineage>
</organism>
<dbReference type="InterPro" id="IPR005532">
    <property type="entry name" value="SUMF_dom"/>
</dbReference>
<reference evidence="2 3" key="1">
    <citation type="journal article" date="2020" name="Microb. Ecol.">
        <title>Ecogenomics of the Marine Benthic Filamentous Cyanobacterium Adonisia.</title>
        <authorList>
            <person name="Walter J.M."/>
            <person name="Coutinho F.H."/>
            <person name="Leomil L."/>
            <person name="Hargreaves P.I."/>
            <person name="Campeao M.E."/>
            <person name="Vieira V.V."/>
            <person name="Silva B.S."/>
            <person name="Fistarol G.O."/>
            <person name="Salomon P.S."/>
            <person name="Sawabe T."/>
            <person name="Mino S."/>
            <person name="Hosokawa M."/>
            <person name="Miyashita H."/>
            <person name="Maruyama F."/>
            <person name="van Verk M.C."/>
            <person name="Dutilh B.E."/>
            <person name="Thompson C.C."/>
            <person name="Thompson F.L."/>
        </authorList>
    </citation>
    <scope>NUCLEOTIDE SEQUENCE [LARGE SCALE GENOMIC DNA]</scope>
    <source>
        <strain evidence="2 3">CCMR0081</strain>
    </source>
</reference>
<evidence type="ECO:0000313" key="3">
    <source>
        <dbReference type="Proteomes" id="UP000481033"/>
    </source>
</evidence>
<evidence type="ECO:0000313" key="2">
    <source>
        <dbReference type="EMBL" id="NEZ57408.1"/>
    </source>
</evidence>
<dbReference type="PANTHER" id="PTHR23150">
    <property type="entry name" value="SULFATASE MODIFYING FACTOR 1, 2"/>
    <property type="match status" value="1"/>
</dbReference>
<keyword evidence="3" id="KW-1185">Reference proteome</keyword>
<dbReference type="RefSeq" id="WP_163699495.1">
    <property type="nucleotide sequence ID" value="NZ_QXHD01000004.1"/>
</dbReference>
<dbReference type="EMBL" id="QXHD01000004">
    <property type="protein sequence ID" value="NEZ57408.1"/>
    <property type="molecule type" value="Genomic_DNA"/>
</dbReference>
<name>A0A6M0RME6_9CYAN</name>
<dbReference type="Pfam" id="PF03781">
    <property type="entry name" value="FGE-sulfatase"/>
    <property type="match status" value="1"/>
</dbReference>
<dbReference type="InterPro" id="IPR016187">
    <property type="entry name" value="CTDL_fold"/>
</dbReference>
<sequence length="305" mass="34808">MLFTVVLATGCGQANSQVDPSVHIGPDGQDIRCTKDSLYVERGRYISGSDQKERDFAYRISAQSLATTPEEALDIETRLRQQRWFDFEPEAGNQRLAAFCISRNLVTNTDYQEFVLATGYHQPGITAENYQEQNMLVHSYQDLRPYFWRGYQFPPGKAQHPVVLVSQKDALAYAAWKSQEDGLEYRLPTADEWEKAARGMDGRYFAWGSEWQEQATNWQKNGPEGTSRVGAYPLSKSPYGVEDMAGNVFEFTSTVYVQDGQERAIMKGCAWDDLPGFCRTAYRHGRPTTYRHILFGFRLVSDPKR</sequence>
<proteinExistence type="predicted"/>
<comment type="caution">
    <text evidence="2">The sequence shown here is derived from an EMBL/GenBank/DDBJ whole genome shotgun (WGS) entry which is preliminary data.</text>
</comment>
<dbReference type="InterPro" id="IPR042095">
    <property type="entry name" value="SUMF_sf"/>
</dbReference>